<dbReference type="KEGG" id="aup:AsAng_0036130"/>
<dbReference type="EMBL" id="AP026867">
    <property type="protein sequence ID" value="BDS12888.1"/>
    <property type="molecule type" value="Genomic_DNA"/>
</dbReference>
<gene>
    <name evidence="2" type="ORF">AsAng_0036130</name>
</gene>
<protein>
    <recommendedName>
        <fullName evidence="4">HTH cro/C1-type domain-containing protein</fullName>
    </recommendedName>
</protein>
<dbReference type="AlphaFoldDB" id="A0A915YH78"/>
<evidence type="ECO:0000313" key="3">
    <source>
        <dbReference type="Proteomes" id="UP001060919"/>
    </source>
</evidence>
<dbReference type="Gene3D" id="1.10.260.40">
    <property type="entry name" value="lambda repressor-like DNA-binding domains"/>
    <property type="match status" value="1"/>
</dbReference>
<evidence type="ECO:0000313" key="2">
    <source>
        <dbReference type="EMBL" id="BDS12888.1"/>
    </source>
</evidence>
<organism evidence="2 3">
    <name type="scientific">Aureispira anguillae</name>
    <dbReference type="NCBI Taxonomy" id="2864201"/>
    <lineage>
        <taxon>Bacteria</taxon>
        <taxon>Pseudomonadati</taxon>
        <taxon>Bacteroidota</taxon>
        <taxon>Saprospiria</taxon>
        <taxon>Saprospirales</taxon>
        <taxon>Saprospiraceae</taxon>
        <taxon>Aureispira</taxon>
    </lineage>
</organism>
<evidence type="ECO:0008006" key="4">
    <source>
        <dbReference type="Google" id="ProtNLM"/>
    </source>
</evidence>
<accession>A0A915YH78</accession>
<dbReference type="GO" id="GO:0003677">
    <property type="term" value="F:DNA binding"/>
    <property type="evidence" value="ECO:0007669"/>
    <property type="project" value="InterPro"/>
</dbReference>
<keyword evidence="3" id="KW-1185">Reference proteome</keyword>
<dbReference type="Proteomes" id="UP001060919">
    <property type="component" value="Chromosome"/>
</dbReference>
<dbReference type="RefSeq" id="WP_264788232.1">
    <property type="nucleotide sequence ID" value="NZ_AP026867.1"/>
</dbReference>
<name>A0A915YH78_9BACT</name>
<keyword evidence="1" id="KW-0175">Coiled coil</keyword>
<proteinExistence type="predicted"/>
<reference evidence="2" key="1">
    <citation type="submission" date="2022-09" db="EMBL/GenBank/DDBJ databases">
        <title>Aureispira anguillicida sp. nov., isolated from Leptocephalus of Japanese eel Anguilla japonica.</title>
        <authorList>
            <person name="Yuasa K."/>
            <person name="Mekata T."/>
            <person name="Ikunari K."/>
        </authorList>
    </citation>
    <scope>NUCLEOTIDE SEQUENCE</scope>
    <source>
        <strain evidence="2">EL160426</strain>
    </source>
</reference>
<feature type="coiled-coil region" evidence="1">
    <location>
        <begin position="91"/>
        <end position="136"/>
    </location>
</feature>
<sequence length="147" mass="17018">MKEGDIKLHSRLITVLNYLGCDKNVSKFARGLGVNSQNISNIYRRKTIPNLNLVAKIATHYPDKVNYHWLLTGTGVMIKNVIEVEADPRIKDMIQDRVKEYKNELERSQNQHLLDLQKKDELIISLQQELSATKQKTIELLEKYLEG</sequence>
<evidence type="ECO:0000256" key="1">
    <source>
        <dbReference type="SAM" id="Coils"/>
    </source>
</evidence>
<dbReference type="InterPro" id="IPR010982">
    <property type="entry name" value="Lambda_DNA-bd_dom_sf"/>
</dbReference>